<evidence type="ECO:0000313" key="3">
    <source>
        <dbReference type="EMBL" id="RVW02014.1"/>
    </source>
</evidence>
<organism evidence="3 4">
    <name type="scientific">Rhodococcus xishaensis</name>
    <dbReference type="NCBI Taxonomy" id="2487364"/>
    <lineage>
        <taxon>Bacteria</taxon>
        <taxon>Bacillati</taxon>
        <taxon>Actinomycetota</taxon>
        <taxon>Actinomycetes</taxon>
        <taxon>Mycobacteriales</taxon>
        <taxon>Nocardiaceae</taxon>
        <taxon>Rhodococcus</taxon>
    </lineage>
</organism>
<name>A0A3S3BIE4_9NOCA</name>
<feature type="transmembrane region" description="Helical" evidence="1">
    <location>
        <begin position="172"/>
        <end position="194"/>
    </location>
</feature>
<feature type="signal peptide" evidence="2">
    <location>
        <begin position="1"/>
        <end position="23"/>
    </location>
</feature>
<evidence type="ECO:0000256" key="1">
    <source>
        <dbReference type="SAM" id="Phobius"/>
    </source>
</evidence>
<protein>
    <submittedName>
        <fullName evidence="3">Uncharacterized protein</fullName>
    </submittedName>
</protein>
<comment type="caution">
    <text evidence="3">The sequence shown here is derived from an EMBL/GenBank/DDBJ whole genome shotgun (WGS) entry which is preliminary data.</text>
</comment>
<feature type="chain" id="PRO_5018628679" evidence="2">
    <location>
        <begin position="24"/>
        <end position="195"/>
    </location>
</feature>
<proteinExistence type="predicted"/>
<keyword evidence="1" id="KW-0812">Transmembrane</keyword>
<keyword evidence="4" id="KW-1185">Reference proteome</keyword>
<gene>
    <name evidence="3" type="ORF">EGT50_11310</name>
</gene>
<keyword evidence="1" id="KW-1133">Transmembrane helix</keyword>
<evidence type="ECO:0000256" key="2">
    <source>
        <dbReference type="SAM" id="SignalP"/>
    </source>
</evidence>
<dbReference type="AlphaFoldDB" id="A0A3S3BIE4"/>
<dbReference type="RefSeq" id="WP_127954476.1">
    <property type="nucleotide sequence ID" value="NZ_RKLO01000004.1"/>
</dbReference>
<dbReference type="EMBL" id="RKLO01000004">
    <property type="protein sequence ID" value="RVW02014.1"/>
    <property type="molecule type" value="Genomic_DNA"/>
</dbReference>
<reference evidence="3 4" key="1">
    <citation type="submission" date="2018-11" db="EMBL/GenBank/DDBJ databases">
        <title>Rhodococcus spongicola sp. nov. and Rhodococcus xishaensis sp. nov. from marine sponges.</title>
        <authorList>
            <person name="Li L."/>
            <person name="Lin H.W."/>
        </authorList>
    </citation>
    <scope>NUCLEOTIDE SEQUENCE [LARGE SCALE GENOMIC DNA]</scope>
    <source>
        <strain evidence="3 4">LHW51113</strain>
    </source>
</reference>
<dbReference type="Proteomes" id="UP000283479">
    <property type="component" value="Unassembled WGS sequence"/>
</dbReference>
<accession>A0A3S3BIE4</accession>
<keyword evidence="1" id="KW-0472">Membrane</keyword>
<keyword evidence="2" id="KW-0732">Signal</keyword>
<evidence type="ECO:0000313" key="4">
    <source>
        <dbReference type="Proteomes" id="UP000283479"/>
    </source>
</evidence>
<sequence>MKKSVRTGAIALLAAPLVATAFAAPAQAQSSFPSSTGSSFLGSDAEDSATEASATATGGVKAFTVAFTNPTTTAAECDWTATQILPDDAADDEVAEVYTGVDVAVAANDGTVDGTEEVEQDPAVVGTYELTYTCTDVDGTVLGESDATDLQKFDVTETAADGSSAGGSSEGALLVGSVAIGGLAIGGLILSGLLG</sequence>